<feature type="transmembrane region" description="Helical" evidence="4">
    <location>
        <begin position="527"/>
        <end position="547"/>
    </location>
</feature>
<feature type="compositionally biased region" description="Low complexity" evidence="3">
    <location>
        <begin position="476"/>
        <end position="497"/>
    </location>
</feature>
<evidence type="ECO:0000313" key="7">
    <source>
        <dbReference type="EMBL" id="GAA1795885.1"/>
    </source>
</evidence>
<keyword evidence="5" id="KW-0732">Signal</keyword>
<evidence type="ECO:0000259" key="6">
    <source>
        <dbReference type="PROSITE" id="PS50853"/>
    </source>
</evidence>
<organism evidence="7 8">
    <name type="scientific">Leucobacter iarius</name>
    <dbReference type="NCBI Taxonomy" id="333963"/>
    <lineage>
        <taxon>Bacteria</taxon>
        <taxon>Bacillati</taxon>
        <taxon>Actinomycetota</taxon>
        <taxon>Actinomycetes</taxon>
        <taxon>Micrococcales</taxon>
        <taxon>Microbacteriaceae</taxon>
        <taxon>Leucobacter</taxon>
    </lineage>
</organism>
<evidence type="ECO:0000256" key="2">
    <source>
        <dbReference type="ARBA" id="ARBA00023326"/>
    </source>
</evidence>
<dbReference type="Gene3D" id="3.90.1530.10">
    <property type="entry name" value="Conserved hypothetical protein from pyrococcus furiosus pfu- 392566-001, ParB domain"/>
    <property type="match status" value="1"/>
</dbReference>
<keyword evidence="4" id="KW-1133">Transmembrane helix</keyword>
<dbReference type="Pfam" id="PF00041">
    <property type="entry name" value="fn3"/>
    <property type="match status" value="1"/>
</dbReference>
<dbReference type="Gene3D" id="2.60.40.10">
    <property type="entry name" value="Immunoglobulins"/>
    <property type="match status" value="1"/>
</dbReference>
<keyword evidence="2" id="KW-0119">Carbohydrate metabolism</keyword>
<evidence type="ECO:0000256" key="5">
    <source>
        <dbReference type="SAM" id="SignalP"/>
    </source>
</evidence>
<accession>A0ABP4XZ02</accession>
<evidence type="ECO:0000313" key="8">
    <source>
        <dbReference type="Proteomes" id="UP001500851"/>
    </source>
</evidence>
<dbReference type="Pfam" id="PF08857">
    <property type="entry name" value="ParBc_2"/>
    <property type="match status" value="1"/>
</dbReference>
<proteinExistence type="predicted"/>
<dbReference type="InterPro" id="IPR036086">
    <property type="entry name" value="ParB/Sulfiredoxin_sf"/>
</dbReference>
<feature type="region of interest" description="Disordered" evidence="3">
    <location>
        <begin position="422"/>
        <end position="508"/>
    </location>
</feature>
<dbReference type="SUPFAM" id="SSF49265">
    <property type="entry name" value="Fibronectin type III"/>
    <property type="match status" value="1"/>
</dbReference>
<keyword evidence="4" id="KW-0472">Membrane</keyword>
<dbReference type="SMART" id="SM00060">
    <property type="entry name" value="FN3"/>
    <property type="match status" value="1"/>
</dbReference>
<dbReference type="InterPro" id="IPR014956">
    <property type="entry name" value="ParBc_2"/>
</dbReference>
<evidence type="ECO:0000256" key="1">
    <source>
        <dbReference type="ARBA" id="ARBA00023295"/>
    </source>
</evidence>
<sequence length="553" mass="55888">MAALLLGTLGLGTVATLTAPAQPAQAADYTGAQAGDLVDVRIGDVRPTQPALGYDEVFYKLGRYTMGKDAINKKFGDWCEANGQGDVASAKPGARLDDPTSFTCTVALGAETADTIAPMKTVVVGPGGTLYLTDGHHTLTSFAETPDGGLDLHVRLRVLGNLSSLNEQQFWAKMIENKWTWLRGPEGDAVTPEQLPKNVGLANFRNDNYRSVLYFGRDIGYTSGSLPFQEFYWGSWVRDAKPVDLSGWDRGDLTSYLATVRALTTAQTGLADGAVVDSGFTAAQLGKLGQWNDGKAEGKGEWSKLAKPYSDAKPGKIAYALEYRAANLPVTPAAPTVTAAAGEATVSWSVPASGDRPVTGYTVRLDPVQPAVVDSVAAPAASASIVAEVAAPATSHRFTDVPAGEYTATVIAHNLVGDSPLSPASEAVSVPAKPDTGASADADSGSSAGADASGTADGTSSGSANAGGSNAGGSADGSNASASTQSSGSANGSHSGADAQAANGSSAGAVKPGGSLPVTGAADGTGLAVAGALGIAIVGGLVLLISVRTRREA</sequence>
<gene>
    <name evidence="7" type="ORF">GCM10009768_26220</name>
</gene>
<keyword evidence="1" id="KW-0378">Hydrolase</keyword>
<keyword evidence="8" id="KW-1185">Reference proteome</keyword>
<reference evidence="8" key="1">
    <citation type="journal article" date="2019" name="Int. J. Syst. Evol. Microbiol.">
        <title>The Global Catalogue of Microorganisms (GCM) 10K type strain sequencing project: providing services to taxonomists for standard genome sequencing and annotation.</title>
        <authorList>
            <consortium name="The Broad Institute Genomics Platform"/>
            <consortium name="The Broad Institute Genome Sequencing Center for Infectious Disease"/>
            <person name="Wu L."/>
            <person name="Ma J."/>
        </authorList>
    </citation>
    <scope>NUCLEOTIDE SEQUENCE [LARGE SCALE GENOMIC DNA]</scope>
    <source>
        <strain evidence="8">JCM 14736</strain>
    </source>
</reference>
<keyword evidence="1" id="KW-0326">Glycosidase</keyword>
<dbReference type="PROSITE" id="PS50853">
    <property type="entry name" value="FN3"/>
    <property type="match status" value="1"/>
</dbReference>
<dbReference type="Proteomes" id="UP001500851">
    <property type="component" value="Unassembled WGS sequence"/>
</dbReference>
<protein>
    <recommendedName>
        <fullName evidence="6">Fibronectin type-III domain-containing protein</fullName>
    </recommendedName>
</protein>
<dbReference type="InterPro" id="IPR036116">
    <property type="entry name" value="FN3_sf"/>
</dbReference>
<feature type="signal peptide" evidence="5">
    <location>
        <begin position="1"/>
        <end position="26"/>
    </location>
</feature>
<dbReference type="EMBL" id="BAAAOB010000003">
    <property type="protein sequence ID" value="GAA1795885.1"/>
    <property type="molecule type" value="Genomic_DNA"/>
</dbReference>
<feature type="compositionally biased region" description="Low complexity" evidence="3">
    <location>
        <begin position="435"/>
        <end position="468"/>
    </location>
</feature>
<feature type="chain" id="PRO_5046379188" description="Fibronectin type-III domain-containing protein" evidence="5">
    <location>
        <begin position="27"/>
        <end position="553"/>
    </location>
</feature>
<dbReference type="InterPro" id="IPR013783">
    <property type="entry name" value="Ig-like_fold"/>
</dbReference>
<comment type="caution">
    <text evidence="7">The sequence shown here is derived from an EMBL/GenBank/DDBJ whole genome shotgun (WGS) entry which is preliminary data.</text>
</comment>
<keyword evidence="4" id="KW-0812">Transmembrane</keyword>
<keyword evidence="2" id="KW-0624">Polysaccharide degradation</keyword>
<feature type="domain" description="Fibronectin type-III" evidence="6">
    <location>
        <begin position="331"/>
        <end position="435"/>
    </location>
</feature>
<evidence type="ECO:0000256" key="3">
    <source>
        <dbReference type="SAM" id="MobiDB-lite"/>
    </source>
</evidence>
<dbReference type="InterPro" id="IPR003961">
    <property type="entry name" value="FN3_dom"/>
</dbReference>
<evidence type="ECO:0000256" key="4">
    <source>
        <dbReference type="SAM" id="Phobius"/>
    </source>
</evidence>
<dbReference type="SUPFAM" id="SSF110849">
    <property type="entry name" value="ParB/Sulfiredoxin"/>
    <property type="match status" value="1"/>
</dbReference>
<dbReference type="CDD" id="cd00063">
    <property type="entry name" value="FN3"/>
    <property type="match status" value="1"/>
</dbReference>
<name>A0ABP4XZ02_9MICO</name>
<dbReference type="CDD" id="cd16390">
    <property type="entry name" value="ParB_N_Srx_like"/>
    <property type="match status" value="1"/>
</dbReference>